<dbReference type="GO" id="GO:0000160">
    <property type="term" value="P:phosphorelay signal transduction system"/>
    <property type="evidence" value="ECO:0007669"/>
    <property type="project" value="InterPro"/>
</dbReference>
<proteinExistence type="predicted"/>
<feature type="modified residue" description="4-aspartylphosphate" evidence="2">
    <location>
        <position position="53"/>
    </location>
</feature>
<dbReference type="PANTHER" id="PTHR44591">
    <property type="entry name" value="STRESS RESPONSE REGULATOR PROTEIN 1"/>
    <property type="match status" value="1"/>
</dbReference>
<dbReference type="OrthoDB" id="5295285at2"/>
<dbReference type="PROSITE" id="PS50110">
    <property type="entry name" value="RESPONSE_REGULATORY"/>
    <property type="match status" value="1"/>
</dbReference>
<evidence type="ECO:0000313" key="5">
    <source>
        <dbReference type="Proteomes" id="UP000427906"/>
    </source>
</evidence>
<dbReference type="InterPro" id="IPR050595">
    <property type="entry name" value="Bact_response_regulator"/>
</dbReference>
<accession>A0A5K7YNC0</accession>
<dbReference type="InterPro" id="IPR011006">
    <property type="entry name" value="CheY-like_superfamily"/>
</dbReference>
<dbReference type="EMBL" id="AP021874">
    <property type="protein sequence ID" value="BBO69875.1"/>
    <property type="molecule type" value="Genomic_DNA"/>
</dbReference>
<keyword evidence="5" id="KW-1185">Reference proteome</keyword>
<feature type="domain" description="Response regulatory" evidence="3">
    <location>
        <begin position="4"/>
        <end position="115"/>
    </location>
</feature>
<dbReference type="AlphaFoldDB" id="A0A5K7YNC0"/>
<sequence length="116" mass="13017">MPKKILIIDDDPIVVRYLEAVFSDNGYETCTASSTMEGLEVVKQEKPDLITLDLQMPGEWGPRFYRKLRKDKDLRDTPVIVVSGIDGDHAIKDAIAFVKKPFDPEKLVGIVKNTIG</sequence>
<dbReference type="RefSeq" id="WP_155317866.1">
    <property type="nucleotide sequence ID" value="NZ_AP021874.1"/>
</dbReference>
<dbReference type="CDD" id="cd00156">
    <property type="entry name" value="REC"/>
    <property type="match status" value="1"/>
</dbReference>
<evidence type="ECO:0000256" key="1">
    <source>
        <dbReference type="ARBA" id="ARBA00022553"/>
    </source>
</evidence>
<reference evidence="4 5" key="1">
    <citation type="submission" date="2019-11" db="EMBL/GenBank/DDBJ databases">
        <title>Comparative genomics of hydrocarbon-degrading Desulfosarcina strains.</title>
        <authorList>
            <person name="Watanabe M."/>
            <person name="Kojima H."/>
            <person name="Fukui M."/>
        </authorList>
    </citation>
    <scope>NUCLEOTIDE SEQUENCE [LARGE SCALE GENOMIC DNA]</scope>
    <source>
        <strain evidence="4 5">PL12</strain>
    </source>
</reference>
<name>A0A5K7YNC0_9BACT</name>
<evidence type="ECO:0000256" key="2">
    <source>
        <dbReference type="PROSITE-ProRule" id="PRU00169"/>
    </source>
</evidence>
<keyword evidence="1 2" id="KW-0597">Phosphoprotein</keyword>
<evidence type="ECO:0000259" key="3">
    <source>
        <dbReference type="PROSITE" id="PS50110"/>
    </source>
</evidence>
<dbReference type="InterPro" id="IPR054815">
    <property type="entry name" value="DVU0259-like"/>
</dbReference>
<dbReference type="NCBIfam" id="NF045717">
    <property type="entry name" value="DVU0259_DivK"/>
    <property type="match status" value="1"/>
</dbReference>
<dbReference type="InterPro" id="IPR001789">
    <property type="entry name" value="Sig_transdc_resp-reg_receiver"/>
</dbReference>
<dbReference type="KEGG" id="dalk:DSCA_38050"/>
<dbReference type="Proteomes" id="UP000427906">
    <property type="component" value="Chromosome"/>
</dbReference>
<organism evidence="4 5">
    <name type="scientific">Desulfosarcina alkanivorans</name>
    <dbReference type="NCBI Taxonomy" id="571177"/>
    <lineage>
        <taxon>Bacteria</taxon>
        <taxon>Pseudomonadati</taxon>
        <taxon>Thermodesulfobacteriota</taxon>
        <taxon>Desulfobacteria</taxon>
        <taxon>Desulfobacterales</taxon>
        <taxon>Desulfosarcinaceae</taxon>
        <taxon>Desulfosarcina</taxon>
    </lineage>
</organism>
<dbReference type="Pfam" id="PF00072">
    <property type="entry name" value="Response_reg"/>
    <property type="match status" value="1"/>
</dbReference>
<dbReference type="PANTHER" id="PTHR44591:SF3">
    <property type="entry name" value="RESPONSE REGULATORY DOMAIN-CONTAINING PROTEIN"/>
    <property type="match status" value="1"/>
</dbReference>
<dbReference type="SMART" id="SM00448">
    <property type="entry name" value="REC"/>
    <property type="match status" value="1"/>
</dbReference>
<evidence type="ECO:0000313" key="4">
    <source>
        <dbReference type="EMBL" id="BBO69875.1"/>
    </source>
</evidence>
<dbReference type="Gene3D" id="3.40.50.2300">
    <property type="match status" value="1"/>
</dbReference>
<protein>
    <submittedName>
        <fullName evidence="4">Response regulator</fullName>
    </submittedName>
</protein>
<dbReference type="SUPFAM" id="SSF52172">
    <property type="entry name" value="CheY-like"/>
    <property type="match status" value="1"/>
</dbReference>
<gene>
    <name evidence="4" type="ORF">DSCA_38050</name>
</gene>